<dbReference type="InterPro" id="IPR007569">
    <property type="entry name" value="DUF559"/>
</dbReference>
<keyword evidence="4" id="KW-1185">Reference proteome</keyword>
<evidence type="ECO:0000313" key="4">
    <source>
        <dbReference type="Proteomes" id="UP000824166"/>
    </source>
</evidence>
<feature type="region of interest" description="Disordered" evidence="1">
    <location>
        <begin position="314"/>
        <end position="334"/>
    </location>
</feature>
<feature type="domain" description="DUF559" evidence="2">
    <location>
        <begin position="233"/>
        <end position="300"/>
    </location>
</feature>
<protein>
    <submittedName>
        <fullName evidence="3">Type IV toxin-antitoxin system AbiEi family antitoxin domain-containing protein</fullName>
    </submittedName>
</protein>
<dbReference type="EMBL" id="JAHOPC010000006">
    <property type="protein sequence ID" value="MBU8866890.1"/>
    <property type="molecule type" value="Genomic_DNA"/>
</dbReference>
<evidence type="ECO:0000256" key="1">
    <source>
        <dbReference type="SAM" id="MobiDB-lite"/>
    </source>
</evidence>
<reference evidence="3 4" key="1">
    <citation type="submission" date="2021-06" db="EMBL/GenBank/DDBJ databases">
        <authorList>
            <person name="Jeong J.W."/>
        </authorList>
    </citation>
    <scope>NUCLEOTIDE SEQUENCE [LARGE SCALE GENOMIC DNA]</scope>
    <source>
        <strain evidence="3 4">MMS21-TAE1-1</strain>
    </source>
</reference>
<proteinExistence type="predicted"/>
<comment type="caution">
    <text evidence="3">The sequence shown here is derived from an EMBL/GenBank/DDBJ whole genome shotgun (WGS) entry which is preliminary data.</text>
</comment>
<dbReference type="Pfam" id="PF04480">
    <property type="entry name" value="DUF559"/>
    <property type="match status" value="1"/>
</dbReference>
<gene>
    <name evidence="3" type="ORF">KSW38_11375</name>
</gene>
<dbReference type="RefSeq" id="WP_216925053.1">
    <property type="nucleotide sequence ID" value="NZ_JAHOPC010000006.1"/>
</dbReference>
<dbReference type="Proteomes" id="UP000824166">
    <property type="component" value="Unassembled WGS sequence"/>
</dbReference>
<evidence type="ECO:0000313" key="3">
    <source>
        <dbReference type="EMBL" id="MBU8866890.1"/>
    </source>
</evidence>
<evidence type="ECO:0000259" key="2">
    <source>
        <dbReference type="Pfam" id="PF04480"/>
    </source>
</evidence>
<sequence>MKPQKLDALIAGNWPDNIIAVTADLAESGLGDRVLTAGVRSGKLIRLRRGVYARAADWRRRSAWEQDMLRIQAHQSGSRVASIYSHLSAARLHGCSPWDGGPLVHVTTPFWPAQASSGEDVSAHGAPLESAEIVELQAPWRRPVKVTSLERTVVDCARTLDFERALVIADQAVRRGADPLLMHDYVDTGKITRGARRLRRVLDAMDARSESVGETRTRALLSKLGIHGAVLQLEVDTPLGRYRGDFGWPENKVILEFDGRAKYFDYAPTDEVLFQERRREKALQAQGWKVVRIEWDDLSRPWDVDRNLRQALAETPPKRGKPAVPLLGSNRTAG</sequence>
<organism evidence="3 4">
    <name type="scientific">Paenarthrobacter aromaticivorans</name>
    <dbReference type="NCBI Taxonomy" id="2849150"/>
    <lineage>
        <taxon>Bacteria</taxon>
        <taxon>Bacillati</taxon>
        <taxon>Actinomycetota</taxon>
        <taxon>Actinomycetes</taxon>
        <taxon>Micrococcales</taxon>
        <taxon>Micrococcaceae</taxon>
        <taxon>Paenarthrobacter</taxon>
    </lineage>
</organism>
<name>A0ABS6I652_9MICC</name>
<accession>A0ABS6I652</accession>